<dbReference type="InParanoid" id="A0A0C3FLS7"/>
<dbReference type="AlphaFoldDB" id="A0A0C3FLS7"/>
<proteinExistence type="predicted"/>
<dbReference type="PROSITE" id="PS50297">
    <property type="entry name" value="ANK_REP_REGION"/>
    <property type="match status" value="1"/>
</dbReference>
<dbReference type="PANTHER" id="PTHR24171:SF10">
    <property type="entry name" value="ANKYRIN REPEAT DOMAIN-CONTAINING PROTEIN 29-LIKE"/>
    <property type="match status" value="1"/>
</dbReference>
<reference evidence="4 5" key="1">
    <citation type="submission" date="2014-04" db="EMBL/GenBank/DDBJ databases">
        <authorList>
            <consortium name="DOE Joint Genome Institute"/>
            <person name="Kuo A."/>
            <person name="Tarkka M."/>
            <person name="Buscot F."/>
            <person name="Kohler A."/>
            <person name="Nagy L.G."/>
            <person name="Floudas D."/>
            <person name="Copeland A."/>
            <person name="Barry K.W."/>
            <person name="Cichocki N."/>
            <person name="Veneault-Fourrey C."/>
            <person name="LaButti K."/>
            <person name="Lindquist E.A."/>
            <person name="Lipzen A."/>
            <person name="Lundell T."/>
            <person name="Morin E."/>
            <person name="Murat C."/>
            <person name="Sun H."/>
            <person name="Tunlid A."/>
            <person name="Henrissat B."/>
            <person name="Grigoriev I.V."/>
            <person name="Hibbett D.S."/>
            <person name="Martin F."/>
            <person name="Nordberg H.P."/>
            <person name="Cantor M.N."/>
            <person name="Hua S.X."/>
        </authorList>
    </citation>
    <scope>NUCLEOTIDE SEQUENCE [LARGE SCALE GENOMIC DNA]</scope>
    <source>
        <strain evidence="4 5">F 1598</strain>
    </source>
</reference>
<feature type="non-terminal residue" evidence="4">
    <location>
        <position position="1"/>
    </location>
</feature>
<dbReference type="SMART" id="SM00248">
    <property type="entry name" value="ANK"/>
    <property type="match status" value="1"/>
</dbReference>
<evidence type="ECO:0000313" key="4">
    <source>
        <dbReference type="EMBL" id="KIM85030.1"/>
    </source>
</evidence>
<feature type="repeat" description="ANK" evidence="3">
    <location>
        <begin position="24"/>
        <end position="56"/>
    </location>
</feature>
<dbReference type="InterPro" id="IPR002110">
    <property type="entry name" value="Ankyrin_rpt"/>
</dbReference>
<gene>
    <name evidence="4" type="ORF">PILCRDRAFT_67221</name>
</gene>
<name>A0A0C3FLS7_PILCF</name>
<accession>A0A0C3FLS7</accession>
<dbReference type="OrthoDB" id="539213at2759"/>
<dbReference type="HOGENOM" id="CLU_000134_45_9_1"/>
<reference evidence="5" key="2">
    <citation type="submission" date="2015-01" db="EMBL/GenBank/DDBJ databases">
        <title>Evolutionary Origins and Diversification of the Mycorrhizal Mutualists.</title>
        <authorList>
            <consortium name="DOE Joint Genome Institute"/>
            <consortium name="Mycorrhizal Genomics Consortium"/>
            <person name="Kohler A."/>
            <person name="Kuo A."/>
            <person name="Nagy L.G."/>
            <person name="Floudas D."/>
            <person name="Copeland A."/>
            <person name="Barry K.W."/>
            <person name="Cichocki N."/>
            <person name="Veneault-Fourrey C."/>
            <person name="LaButti K."/>
            <person name="Lindquist E.A."/>
            <person name="Lipzen A."/>
            <person name="Lundell T."/>
            <person name="Morin E."/>
            <person name="Murat C."/>
            <person name="Riley R."/>
            <person name="Ohm R."/>
            <person name="Sun H."/>
            <person name="Tunlid A."/>
            <person name="Henrissat B."/>
            <person name="Grigoriev I.V."/>
            <person name="Hibbett D.S."/>
            <person name="Martin F."/>
        </authorList>
    </citation>
    <scope>NUCLEOTIDE SEQUENCE [LARGE SCALE GENOMIC DNA]</scope>
    <source>
        <strain evidence="5">F 1598</strain>
    </source>
</reference>
<evidence type="ECO:0000256" key="2">
    <source>
        <dbReference type="ARBA" id="ARBA00023043"/>
    </source>
</evidence>
<dbReference type="EMBL" id="KN832986">
    <property type="protein sequence ID" value="KIM85030.1"/>
    <property type="molecule type" value="Genomic_DNA"/>
</dbReference>
<dbReference type="PROSITE" id="PS50088">
    <property type="entry name" value="ANK_REPEAT"/>
    <property type="match status" value="1"/>
</dbReference>
<keyword evidence="5" id="KW-1185">Reference proteome</keyword>
<organism evidence="4 5">
    <name type="scientific">Piloderma croceum (strain F 1598)</name>
    <dbReference type="NCBI Taxonomy" id="765440"/>
    <lineage>
        <taxon>Eukaryota</taxon>
        <taxon>Fungi</taxon>
        <taxon>Dikarya</taxon>
        <taxon>Basidiomycota</taxon>
        <taxon>Agaricomycotina</taxon>
        <taxon>Agaricomycetes</taxon>
        <taxon>Agaricomycetidae</taxon>
        <taxon>Atheliales</taxon>
        <taxon>Atheliaceae</taxon>
        <taxon>Piloderma</taxon>
    </lineage>
</organism>
<dbReference type="InterPro" id="IPR036770">
    <property type="entry name" value="Ankyrin_rpt-contain_sf"/>
</dbReference>
<dbReference type="Gene3D" id="1.25.40.20">
    <property type="entry name" value="Ankyrin repeat-containing domain"/>
    <property type="match status" value="1"/>
</dbReference>
<dbReference type="Proteomes" id="UP000054166">
    <property type="component" value="Unassembled WGS sequence"/>
</dbReference>
<keyword evidence="1" id="KW-0677">Repeat</keyword>
<evidence type="ECO:0000256" key="1">
    <source>
        <dbReference type="ARBA" id="ARBA00022737"/>
    </source>
</evidence>
<keyword evidence="2 3" id="KW-0040">ANK repeat</keyword>
<protein>
    <submittedName>
        <fullName evidence="4">Uncharacterized protein</fullName>
    </submittedName>
</protein>
<dbReference type="Pfam" id="PF12796">
    <property type="entry name" value="Ank_2"/>
    <property type="match status" value="1"/>
</dbReference>
<dbReference type="PANTHER" id="PTHR24171">
    <property type="entry name" value="ANKYRIN REPEAT DOMAIN-CONTAINING PROTEIN 39-RELATED"/>
    <property type="match status" value="1"/>
</dbReference>
<dbReference type="SUPFAM" id="SSF48403">
    <property type="entry name" value="Ankyrin repeat"/>
    <property type="match status" value="1"/>
</dbReference>
<evidence type="ECO:0000313" key="5">
    <source>
        <dbReference type="Proteomes" id="UP000054166"/>
    </source>
</evidence>
<dbReference type="STRING" id="765440.A0A0C3FLS7"/>
<evidence type="ECO:0000256" key="3">
    <source>
        <dbReference type="PROSITE-ProRule" id="PRU00023"/>
    </source>
</evidence>
<sequence>SSGSFEIASFLIDKNAKVDEPDGSGWTPLHIAASAGREDVVRYLVGADANVNAKNDKGLTPL</sequence>